<dbReference type="AlphaFoldDB" id="A0AAD4N251"/>
<dbReference type="Proteomes" id="UP001201812">
    <property type="component" value="Unassembled WGS sequence"/>
</dbReference>
<keyword evidence="1" id="KW-1133">Transmembrane helix</keyword>
<keyword evidence="3" id="KW-1185">Reference proteome</keyword>
<comment type="caution">
    <text evidence="2">The sequence shown here is derived from an EMBL/GenBank/DDBJ whole genome shotgun (WGS) entry which is preliminary data.</text>
</comment>
<protein>
    <submittedName>
        <fullName evidence="2">Uncharacterized protein</fullName>
    </submittedName>
</protein>
<keyword evidence="1" id="KW-0472">Membrane</keyword>
<evidence type="ECO:0000313" key="2">
    <source>
        <dbReference type="EMBL" id="KAI1712120.1"/>
    </source>
</evidence>
<dbReference type="EMBL" id="JAKKPZ010000019">
    <property type="protein sequence ID" value="KAI1712120.1"/>
    <property type="molecule type" value="Genomic_DNA"/>
</dbReference>
<evidence type="ECO:0000313" key="3">
    <source>
        <dbReference type="Proteomes" id="UP001201812"/>
    </source>
</evidence>
<sequence>MGNVIYGEKLSCYENMETCSKACARFECVYVDKCGDASSTAHYVCLPFDTRFLMWVLVAAFLIVVLSCSALVACYAIRAIRASFRHALVTENDIVFYNASNVHAFPHPAGQIHPQSNPYQQTAPYGQQKYPQKY</sequence>
<keyword evidence="1" id="KW-0812">Transmembrane</keyword>
<evidence type="ECO:0000256" key="1">
    <source>
        <dbReference type="SAM" id="Phobius"/>
    </source>
</evidence>
<reference evidence="2" key="1">
    <citation type="submission" date="2022-01" db="EMBL/GenBank/DDBJ databases">
        <title>Genome Sequence Resource for Two Populations of Ditylenchus destructor, the Migratory Endoparasitic Phytonematode.</title>
        <authorList>
            <person name="Zhang H."/>
            <person name="Lin R."/>
            <person name="Xie B."/>
        </authorList>
    </citation>
    <scope>NUCLEOTIDE SEQUENCE</scope>
    <source>
        <strain evidence="2">BazhouSP</strain>
    </source>
</reference>
<proteinExistence type="predicted"/>
<accession>A0AAD4N251</accession>
<name>A0AAD4N251_9BILA</name>
<organism evidence="2 3">
    <name type="scientific">Ditylenchus destructor</name>
    <dbReference type="NCBI Taxonomy" id="166010"/>
    <lineage>
        <taxon>Eukaryota</taxon>
        <taxon>Metazoa</taxon>
        <taxon>Ecdysozoa</taxon>
        <taxon>Nematoda</taxon>
        <taxon>Chromadorea</taxon>
        <taxon>Rhabditida</taxon>
        <taxon>Tylenchina</taxon>
        <taxon>Tylenchomorpha</taxon>
        <taxon>Sphaerularioidea</taxon>
        <taxon>Anguinidae</taxon>
        <taxon>Anguininae</taxon>
        <taxon>Ditylenchus</taxon>
    </lineage>
</organism>
<feature type="transmembrane region" description="Helical" evidence="1">
    <location>
        <begin position="52"/>
        <end position="77"/>
    </location>
</feature>
<gene>
    <name evidence="2" type="ORF">DdX_09662</name>
</gene>